<keyword evidence="1" id="KW-0472">Membrane</keyword>
<dbReference type="EMBL" id="ANJA01000474">
    <property type="protein sequence ID" value="ETO83578.1"/>
    <property type="molecule type" value="Genomic_DNA"/>
</dbReference>
<proteinExistence type="predicted"/>
<dbReference type="AlphaFoldDB" id="A0A081AXG7"/>
<organism evidence="2 3">
    <name type="scientific">Phytophthora nicotianae P1976</name>
    <dbReference type="NCBI Taxonomy" id="1317066"/>
    <lineage>
        <taxon>Eukaryota</taxon>
        <taxon>Sar</taxon>
        <taxon>Stramenopiles</taxon>
        <taxon>Oomycota</taxon>
        <taxon>Peronosporomycetes</taxon>
        <taxon>Peronosporales</taxon>
        <taxon>Peronosporaceae</taxon>
        <taxon>Phytophthora</taxon>
    </lineage>
</organism>
<protein>
    <submittedName>
        <fullName evidence="2">Uncharacterized protein</fullName>
    </submittedName>
</protein>
<feature type="transmembrane region" description="Helical" evidence="1">
    <location>
        <begin position="6"/>
        <end position="24"/>
    </location>
</feature>
<reference evidence="2 3" key="1">
    <citation type="submission" date="2013-11" db="EMBL/GenBank/DDBJ databases">
        <title>The Genome Sequence of Phytophthora parasitica P1976.</title>
        <authorList>
            <consortium name="The Broad Institute Genomics Platform"/>
            <person name="Russ C."/>
            <person name="Tyler B."/>
            <person name="Panabieres F."/>
            <person name="Shan W."/>
            <person name="Tripathy S."/>
            <person name="Grunwald N."/>
            <person name="Machado M."/>
            <person name="Johnson C.S."/>
            <person name="Walker B."/>
            <person name="Young S."/>
            <person name="Zeng Q."/>
            <person name="Gargeya S."/>
            <person name="Fitzgerald M."/>
            <person name="Haas B."/>
            <person name="Abouelleil A."/>
            <person name="Allen A.W."/>
            <person name="Alvarado L."/>
            <person name="Arachchi H.M."/>
            <person name="Berlin A.M."/>
            <person name="Chapman S.B."/>
            <person name="Gainer-Dewar J."/>
            <person name="Goldberg J."/>
            <person name="Griggs A."/>
            <person name="Gujja S."/>
            <person name="Hansen M."/>
            <person name="Howarth C."/>
            <person name="Imamovic A."/>
            <person name="Ireland A."/>
            <person name="Larimer J."/>
            <person name="McCowan C."/>
            <person name="Murphy C."/>
            <person name="Pearson M."/>
            <person name="Poon T.W."/>
            <person name="Priest M."/>
            <person name="Roberts A."/>
            <person name="Saif S."/>
            <person name="Shea T."/>
            <person name="Sisk P."/>
            <person name="Sykes S."/>
            <person name="Wortman J."/>
            <person name="Nusbaum C."/>
            <person name="Birren B."/>
        </authorList>
    </citation>
    <scope>NUCLEOTIDE SEQUENCE [LARGE SCALE GENOMIC DNA]</scope>
    <source>
        <strain evidence="2 3">P1976</strain>
    </source>
</reference>
<gene>
    <name evidence="2" type="ORF">F444_02425</name>
</gene>
<accession>A0A081AXG7</accession>
<name>A0A081AXG7_PHYNI</name>
<evidence type="ECO:0000313" key="3">
    <source>
        <dbReference type="Proteomes" id="UP000028582"/>
    </source>
</evidence>
<evidence type="ECO:0000256" key="1">
    <source>
        <dbReference type="SAM" id="Phobius"/>
    </source>
</evidence>
<evidence type="ECO:0000313" key="2">
    <source>
        <dbReference type="EMBL" id="ETO83578.1"/>
    </source>
</evidence>
<dbReference type="Proteomes" id="UP000028582">
    <property type="component" value="Unassembled WGS sequence"/>
</dbReference>
<comment type="caution">
    <text evidence="2">The sequence shown here is derived from an EMBL/GenBank/DDBJ whole genome shotgun (WGS) entry which is preliminary data.</text>
</comment>
<keyword evidence="1" id="KW-0812">Transmembrane</keyword>
<keyword evidence="1" id="KW-1133">Transmembrane helix</keyword>
<sequence>MAVAVVLDNIAASTYVTLFLMLLLKLRIRRQKGSVEKKWQKRVDQEVREKDNILKHMYHDESKHKLLADAAGPSDTEAELESSSRFYPQQQANIQHRSVGQTYRGVYTGTRATFSRRSHFETQLDGFNNDLARFLGRCAIERIASDDPSLTSPELKIDSMTNSPQALRGAQDFDYDVIFIERELVLGDMTGLEFSWLLRQSKLKRRVKANIMATTTTILCGFTDDTSRPAAYKASGMDGLAAAVARKLGSTNATVDRALLLHLMDDDLRNTLGMEHRLHRKKC</sequence>